<dbReference type="GO" id="GO:0016836">
    <property type="term" value="F:hydro-lyase activity"/>
    <property type="evidence" value="ECO:0007669"/>
    <property type="project" value="UniProtKB-ARBA"/>
</dbReference>
<evidence type="ECO:0000256" key="1">
    <source>
        <dbReference type="ARBA" id="ARBA00005254"/>
    </source>
</evidence>
<evidence type="ECO:0000256" key="2">
    <source>
        <dbReference type="ARBA" id="ARBA00023239"/>
    </source>
</evidence>
<dbReference type="NCBIfam" id="NF005802">
    <property type="entry name" value="PRK07657.1"/>
    <property type="match status" value="1"/>
</dbReference>
<dbReference type="GO" id="GO:0006635">
    <property type="term" value="P:fatty acid beta-oxidation"/>
    <property type="evidence" value="ECO:0007669"/>
    <property type="project" value="TreeGrafter"/>
</dbReference>
<dbReference type="CDD" id="cd06558">
    <property type="entry name" value="crotonase-like"/>
    <property type="match status" value="1"/>
</dbReference>
<dbReference type="Pfam" id="PF00378">
    <property type="entry name" value="ECH_1"/>
    <property type="match status" value="1"/>
</dbReference>
<dbReference type="Gene3D" id="3.90.226.10">
    <property type="entry name" value="2-enoyl-CoA Hydratase, Chain A, domain 1"/>
    <property type="match status" value="1"/>
</dbReference>
<dbReference type="Gene3D" id="1.10.12.10">
    <property type="entry name" value="Lyase 2-enoyl-coa Hydratase, Chain A, domain 2"/>
    <property type="match status" value="1"/>
</dbReference>
<proteinExistence type="inferred from homology"/>
<dbReference type="Proteomes" id="UP000040576">
    <property type="component" value="Unassembled WGS sequence"/>
</dbReference>
<dbReference type="PATRIC" id="fig|35841.6.peg.111"/>
<dbReference type="eggNOG" id="COG1024">
    <property type="taxonomic scope" value="Bacteria"/>
</dbReference>
<comment type="similarity">
    <text evidence="1 3">Belongs to the enoyl-CoA hydratase/isomerase family.</text>
</comment>
<dbReference type="InterPro" id="IPR014748">
    <property type="entry name" value="Enoyl-CoA_hydra_C"/>
</dbReference>
<dbReference type="InterPro" id="IPR018376">
    <property type="entry name" value="Enoyl-CoA_hyd/isom_CS"/>
</dbReference>
<keyword evidence="4" id="KW-0413">Isomerase</keyword>
<dbReference type="FunFam" id="1.10.12.10:FF:000001">
    <property type="entry name" value="Probable enoyl-CoA hydratase, mitochondrial"/>
    <property type="match status" value="1"/>
</dbReference>
<dbReference type="InterPro" id="IPR001753">
    <property type="entry name" value="Enoyl-CoA_hydra/iso"/>
</dbReference>
<evidence type="ECO:0000313" key="5">
    <source>
        <dbReference type="Proteomes" id="UP000040576"/>
    </source>
</evidence>
<sequence length="260" mass="28491">MTVNIRFDIYKNWVGVITLTRPEAANAMSIQLLTELSDTLKALHYNRDIRVVLIIGEGEKAFCAGADLKERKGMDEHQVKQTVSLIGSTIQQVEDLPQPVIAVLNGVAFGGGLELALACDLRIAGKNAKIGLTETSLGIIPGAGGTQRLPRLIGMGRAKELIYTARRISADEAYRLGIVEYVYEPEQLMEKAHELALEIAKNAPLSLIQAKTAINHGMDADLKTGLKIEALAYNELLRTADRLEGLQAFQEKRQPQYVGK</sequence>
<dbReference type="SUPFAM" id="SSF52096">
    <property type="entry name" value="ClpP/crotonase"/>
    <property type="match status" value="1"/>
</dbReference>
<dbReference type="FunFam" id="3.90.226.10:FF:000009">
    <property type="entry name" value="Carnitinyl-CoA dehydratase"/>
    <property type="match status" value="1"/>
</dbReference>
<organism evidence="4 5">
    <name type="scientific">Caldibacillus thermoamylovorans</name>
    <dbReference type="NCBI Taxonomy" id="35841"/>
    <lineage>
        <taxon>Bacteria</taxon>
        <taxon>Bacillati</taxon>
        <taxon>Bacillota</taxon>
        <taxon>Bacilli</taxon>
        <taxon>Bacillales</taxon>
        <taxon>Bacillaceae</taxon>
        <taxon>Caldibacillus</taxon>
    </lineage>
</organism>
<dbReference type="GO" id="GO:0016853">
    <property type="term" value="F:isomerase activity"/>
    <property type="evidence" value="ECO:0007669"/>
    <property type="project" value="UniProtKB-KW"/>
</dbReference>
<name>A0A090IZM7_9BACI</name>
<dbReference type="STRING" id="35841.B4167_1930"/>
<dbReference type="InterPro" id="IPR029045">
    <property type="entry name" value="ClpP/crotonase-like_dom_sf"/>
</dbReference>
<accession>A0A090IZM7</accession>
<dbReference type="PANTHER" id="PTHR11941">
    <property type="entry name" value="ENOYL-COA HYDRATASE-RELATED"/>
    <property type="match status" value="1"/>
</dbReference>
<dbReference type="AlphaFoldDB" id="A0A090IZM7"/>
<evidence type="ECO:0000256" key="3">
    <source>
        <dbReference type="RuleBase" id="RU003707"/>
    </source>
</evidence>
<dbReference type="PROSITE" id="PS00166">
    <property type="entry name" value="ENOYL_COA_HYDRATASE"/>
    <property type="match status" value="1"/>
</dbReference>
<keyword evidence="2" id="KW-0456">Lyase</keyword>
<protein>
    <submittedName>
        <fullName evidence="4">Putative enoyl-CoA hydratase/isomerase YngF</fullName>
    </submittedName>
</protein>
<keyword evidence="5" id="KW-1185">Reference proteome</keyword>
<evidence type="ECO:0000313" key="4">
    <source>
        <dbReference type="EMBL" id="CEE03212.1"/>
    </source>
</evidence>
<dbReference type="PANTHER" id="PTHR11941:SF54">
    <property type="entry name" value="ENOYL-COA HYDRATASE, MITOCHONDRIAL"/>
    <property type="match status" value="1"/>
</dbReference>
<dbReference type="EMBL" id="CCRF01000102">
    <property type="protein sequence ID" value="CEE03212.1"/>
    <property type="molecule type" value="Genomic_DNA"/>
</dbReference>
<reference evidence="4 5" key="1">
    <citation type="submission" date="2014-07" db="EMBL/GenBank/DDBJ databases">
        <authorList>
            <person name="Wibberg Daniel"/>
        </authorList>
    </citation>
    <scope>NUCLEOTIDE SEQUENCE [LARGE SCALE GENOMIC DNA]</scope>
</reference>
<gene>
    <name evidence="4" type="primary">yngF</name>
    <name evidence="4" type="ORF">BT1A1_3431</name>
</gene>
<dbReference type="RefSeq" id="WP_034773409.1">
    <property type="nucleotide sequence ID" value="NZ_CCRF01000102.1"/>
</dbReference>